<proteinExistence type="predicted"/>
<dbReference type="Proteomes" id="UP001174908">
    <property type="component" value="Unassembled WGS sequence"/>
</dbReference>
<accession>A0ABT7NEG4</accession>
<dbReference type="Pfam" id="PF10636">
    <property type="entry name" value="hemP"/>
    <property type="match status" value="1"/>
</dbReference>
<name>A0ABT7NEG4_9BURK</name>
<evidence type="ECO:0000313" key="2">
    <source>
        <dbReference type="Proteomes" id="UP001174908"/>
    </source>
</evidence>
<keyword evidence="2" id="KW-1185">Reference proteome</keyword>
<comment type="caution">
    <text evidence="1">The sequence shown here is derived from an EMBL/GenBank/DDBJ whole genome shotgun (WGS) entry which is preliminary data.</text>
</comment>
<evidence type="ECO:0000313" key="1">
    <source>
        <dbReference type="EMBL" id="MDM0046337.1"/>
    </source>
</evidence>
<sequence>MSSTTIASSLLRQNPSIDARLAAASNERPAALVESTDLLRGQKAVGILHNGALYRLQATKLGKLILTK</sequence>
<protein>
    <submittedName>
        <fullName evidence="1">Hemin uptake protein HemP</fullName>
    </submittedName>
</protein>
<dbReference type="EMBL" id="JASZYV010000003">
    <property type="protein sequence ID" value="MDM0046337.1"/>
    <property type="molecule type" value="Genomic_DNA"/>
</dbReference>
<reference evidence="1" key="1">
    <citation type="submission" date="2023-06" db="EMBL/GenBank/DDBJ databases">
        <authorList>
            <person name="Jiang Y."/>
            <person name="Liu Q."/>
        </authorList>
    </citation>
    <scope>NUCLEOTIDE SEQUENCE</scope>
    <source>
        <strain evidence="1">CGMCC 1.12089</strain>
    </source>
</reference>
<dbReference type="Gene3D" id="2.10.70.10">
    <property type="entry name" value="Complement Module, domain 1"/>
    <property type="match status" value="1"/>
</dbReference>
<organism evidence="1 2">
    <name type="scientific">Variovorax dokdonensis</name>
    <dbReference type="NCBI Taxonomy" id="344883"/>
    <lineage>
        <taxon>Bacteria</taxon>
        <taxon>Pseudomonadati</taxon>
        <taxon>Pseudomonadota</taxon>
        <taxon>Betaproteobacteria</taxon>
        <taxon>Burkholderiales</taxon>
        <taxon>Comamonadaceae</taxon>
        <taxon>Variovorax</taxon>
    </lineage>
</organism>
<gene>
    <name evidence="1" type="ORF">QTH91_17725</name>
</gene>
<dbReference type="InterPro" id="IPR019600">
    <property type="entry name" value="Hemin_uptake_protein_HemP"/>
</dbReference>
<dbReference type="RefSeq" id="WP_286661416.1">
    <property type="nucleotide sequence ID" value="NZ_JASZYV010000003.1"/>
</dbReference>